<evidence type="ECO:0000256" key="5">
    <source>
        <dbReference type="RuleBase" id="RU003684"/>
    </source>
</evidence>
<dbReference type="GO" id="GO:0046872">
    <property type="term" value="F:metal ion binding"/>
    <property type="evidence" value="ECO:0007669"/>
    <property type="project" value="UniProtKB-KW"/>
</dbReference>
<feature type="binding site" evidence="4">
    <location>
        <position position="162"/>
    </location>
    <ligand>
        <name>Mn(2+)</name>
        <dbReference type="ChEBI" id="CHEBI:29035"/>
        <label>1</label>
    </ligand>
</feature>
<sequence>MPKRELKPGMASQLDTASYQGIATFAQRPLLTEPSELDEWEPDIAIVGAPWDDSTTNRPGARFGPRSLRAAAYGPGTYHMDYGIEIFEELEVVDFGDAICSHGMWEASRSAIEERVYEVASRGIIPIVIGGDHAITWPSATAVARAHGWGEIGIIHFDAHADTALEIDGNYASHGTPMRRLIESGAVQGRHFVQVGLRGYWPPAETFEWMGEQGMRWHTMNEVFERGHHAVITDAIEEASASPKGIYLSIDIDVLDPGFAPGTGTPEPGGMAPVDLLRIIRRITREVNVVAIDIVEVSPPFDWAELTINNAHRCALESIAGIAMRRKDLRFAQK</sequence>
<dbReference type="SUPFAM" id="SSF52768">
    <property type="entry name" value="Arginase/deacetylase"/>
    <property type="match status" value="1"/>
</dbReference>
<feature type="binding site" evidence="4">
    <location>
        <position position="158"/>
    </location>
    <ligand>
        <name>Mn(2+)</name>
        <dbReference type="ChEBI" id="CHEBI:29035"/>
        <label>1</label>
    </ligand>
</feature>
<dbReference type="PATRIC" id="fig|1280514.3.peg.654"/>
<dbReference type="GO" id="GO:0033389">
    <property type="term" value="P:putrescine biosynthetic process from arginine, via agmatine"/>
    <property type="evidence" value="ECO:0007669"/>
    <property type="project" value="TreeGrafter"/>
</dbReference>
<dbReference type="Proteomes" id="UP000032360">
    <property type="component" value="Unassembled WGS sequence"/>
</dbReference>
<evidence type="ECO:0000256" key="3">
    <source>
        <dbReference type="ARBA" id="ARBA00022801"/>
    </source>
</evidence>
<dbReference type="EMBL" id="JXYS01000011">
    <property type="protein sequence ID" value="KJF18635.1"/>
    <property type="molecule type" value="Genomic_DNA"/>
</dbReference>
<feature type="binding site" evidence="4">
    <location>
        <position position="253"/>
    </location>
    <ligand>
        <name>Mn(2+)</name>
        <dbReference type="ChEBI" id="CHEBI:29035"/>
        <label>1</label>
    </ligand>
</feature>
<evidence type="ECO:0000256" key="2">
    <source>
        <dbReference type="ARBA" id="ARBA00022723"/>
    </source>
</evidence>
<dbReference type="PROSITE" id="PS51409">
    <property type="entry name" value="ARGINASE_2"/>
    <property type="match status" value="1"/>
</dbReference>
<keyword evidence="2 4" id="KW-0479">Metal-binding</keyword>
<feature type="binding site" evidence="4">
    <location>
        <position position="133"/>
    </location>
    <ligand>
        <name>Mn(2+)</name>
        <dbReference type="ChEBI" id="CHEBI:29035"/>
        <label>1</label>
    </ligand>
</feature>
<feature type="binding site" evidence="4">
    <location>
        <position position="160"/>
    </location>
    <ligand>
        <name>Mn(2+)</name>
        <dbReference type="ChEBI" id="CHEBI:29035"/>
        <label>1</label>
    </ligand>
</feature>
<dbReference type="CDD" id="cd09990">
    <property type="entry name" value="Agmatinase-like"/>
    <property type="match status" value="1"/>
</dbReference>
<feature type="binding site" evidence="4">
    <location>
        <position position="251"/>
    </location>
    <ligand>
        <name>Mn(2+)</name>
        <dbReference type="ChEBI" id="CHEBI:29035"/>
        <label>1</label>
    </ligand>
</feature>
<keyword evidence="7" id="KW-1185">Reference proteome</keyword>
<name>A0A0D8HKW5_9ACTN</name>
<organism evidence="6 7">
    <name type="scientific">Acidithrix ferrooxidans</name>
    <dbReference type="NCBI Taxonomy" id="1280514"/>
    <lineage>
        <taxon>Bacteria</taxon>
        <taxon>Bacillati</taxon>
        <taxon>Actinomycetota</taxon>
        <taxon>Acidimicrobiia</taxon>
        <taxon>Acidimicrobiales</taxon>
        <taxon>Acidimicrobiaceae</taxon>
        <taxon>Acidithrix</taxon>
    </lineage>
</organism>
<protein>
    <submittedName>
        <fullName evidence="6">Guanidinobutyrase</fullName>
        <ecNumber evidence="6">3.5.3.7</ecNumber>
    </submittedName>
</protein>
<evidence type="ECO:0000256" key="1">
    <source>
        <dbReference type="ARBA" id="ARBA00009227"/>
    </source>
</evidence>
<evidence type="ECO:0000313" key="6">
    <source>
        <dbReference type="EMBL" id="KJF18635.1"/>
    </source>
</evidence>
<dbReference type="PANTHER" id="PTHR11358">
    <property type="entry name" value="ARGINASE/AGMATINASE"/>
    <property type="match status" value="1"/>
</dbReference>
<dbReference type="InterPro" id="IPR023696">
    <property type="entry name" value="Ureohydrolase_dom_sf"/>
</dbReference>
<keyword evidence="4" id="KW-0464">Manganese</keyword>
<dbReference type="PIRSF" id="PIRSF036979">
    <property type="entry name" value="Arginase"/>
    <property type="match status" value="1"/>
</dbReference>
<comment type="cofactor">
    <cofactor evidence="4">
        <name>Mn(2+)</name>
        <dbReference type="ChEBI" id="CHEBI:29035"/>
    </cofactor>
    <text evidence="4">Binds 2 manganese ions per subunit.</text>
</comment>
<evidence type="ECO:0000313" key="7">
    <source>
        <dbReference type="Proteomes" id="UP000032360"/>
    </source>
</evidence>
<dbReference type="GO" id="GO:0008783">
    <property type="term" value="F:agmatinase activity"/>
    <property type="evidence" value="ECO:0007669"/>
    <property type="project" value="TreeGrafter"/>
</dbReference>
<dbReference type="InterPro" id="IPR020855">
    <property type="entry name" value="Ureohydrolase_Mn_BS"/>
</dbReference>
<keyword evidence="3 5" id="KW-0378">Hydrolase</keyword>
<dbReference type="PROSITE" id="PS01053">
    <property type="entry name" value="ARGINASE_1"/>
    <property type="match status" value="1"/>
</dbReference>
<dbReference type="InterPro" id="IPR005925">
    <property type="entry name" value="Agmatinase-rel"/>
</dbReference>
<evidence type="ECO:0000256" key="4">
    <source>
        <dbReference type="PIRSR" id="PIRSR036979-1"/>
    </source>
</evidence>
<proteinExistence type="inferred from homology"/>
<dbReference type="AlphaFoldDB" id="A0A0D8HKW5"/>
<dbReference type="InterPro" id="IPR006035">
    <property type="entry name" value="Ureohydrolase"/>
</dbReference>
<dbReference type="NCBIfam" id="TIGR01230">
    <property type="entry name" value="agmatinase"/>
    <property type="match status" value="1"/>
</dbReference>
<gene>
    <name evidence="6" type="primary">gbuA</name>
    <name evidence="6" type="ORF">AXFE_04730</name>
</gene>
<dbReference type="PANTHER" id="PTHR11358:SF26">
    <property type="entry name" value="GUANIDINO ACID HYDROLASE, MITOCHONDRIAL"/>
    <property type="match status" value="1"/>
</dbReference>
<accession>A0A0D8HKW5</accession>
<dbReference type="GO" id="GO:0047971">
    <property type="term" value="F:guanidinobutyrase activity"/>
    <property type="evidence" value="ECO:0007669"/>
    <property type="project" value="UniProtKB-EC"/>
</dbReference>
<dbReference type="EC" id="3.5.3.7" evidence="6"/>
<dbReference type="PRINTS" id="PR00116">
    <property type="entry name" value="ARGINASE"/>
</dbReference>
<reference evidence="6 7" key="1">
    <citation type="submission" date="2015-01" db="EMBL/GenBank/DDBJ databases">
        <title>Draft genome of the acidophilic iron oxidizer Acidithrix ferrooxidans strain Py-F3.</title>
        <authorList>
            <person name="Poehlein A."/>
            <person name="Eisen S."/>
            <person name="Schloemann M."/>
            <person name="Johnson B.D."/>
            <person name="Daniel R."/>
            <person name="Muehling M."/>
        </authorList>
    </citation>
    <scope>NUCLEOTIDE SEQUENCE [LARGE SCALE GENOMIC DNA]</scope>
    <source>
        <strain evidence="6 7">Py-F3</strain>
    </source>
</reference>
<dbReference type="Pfam" id="PF00491">
    <property type="entry name" value="Arginase"/>
    <property type="match status" value="1"/>
</dbReference>
<dbReference type="STRING" id="1280514.AXFE_04730"/>
<comment type="caution">
    <text evidence="6">The sequence shown here is derived from an EMBL/GenBank/DDBJ whole genome shotgun (WGS) entry which is preliminary data.</text>
</comment>
<comment type="similarity">
    <text evidence="1">Belongs to the arginase family. Agmatinase subfamily.</text>
</comment>
<dbReference type="Gene3D" id="3.40.800.10">
    <property type="entry name" value="Ureohydrolase domain"/>
    <property type="match status" value="1"/>
</dbReference>